<dbReference type="InterPro" id="IPR011333">
    <property type="entry name" value="SKP1/BTB/POZ_sf"/>
</dbReference>
<dbReference type="InterPro" id="IPR021777">
    <property type="entry name" value="SANBR_BTB"/>
</dbReference>
<dbReference type="PANTHER" id="PTHR20946">
    <property type="entry name" value="SANT AND BTB DOMAIN REGULATOR OF CLASS SWITCH RECOMBINATION"/>
    <property type="match status" value="1"/>
</dbReference>
<feature type="compositionally biased region" description="Acidic residues" evidence="1">
    <location>
        <begin position="687"/>
        <end position="704"/>
    </location>
</feature>
<evidence type="ECO:0000259" key="2">
    <source>
        <dbReference type="Pfam" id="PF11822"/>
    </source>
</evidence>
<organism evidence="3 4">
    <name type="scientific">Porites lobata</name>
    <dbReference type="NCBI Taxonomy" id="104759"/>
    <lineage>
        <taxon>Eukaryota</taxon>
        <taxon>Metazoa</taxon>
        <taxon>Cnidaria</taxon>
        <taxon>Anthozoa</taxon>
        <taxon>Hexacorallia</taxon>
        <taxon>Scleractinia</taxon>
        <taxon>Fungiina</taxon>
        <taxon>Poritidae</taxon>
        <taxon>Porites</taxon>
    </lineage>
</organism>
<feature type="compositionally biased region" description="Polar residues" evidence="1">
    <location>
        <begin position="548"/>
        <end position="559"/>
    </location>
</feature>
<dbReference type="Pfam" id="PF11822">
    <property type="entry name" value="BTB_SANBR"/>
    <property type="match status" value="1"/>
</dbReference>
<proteinExistence type="predicted"/>
<evidence type="ECO:0000313" key="3">
    <source>
        <dbReference type="EMBL" id="CAH3120242.1"/>
    </source>
</evidence>
<feature type="compositionally biased region" description="Basic and acidic residues" evidence="1">
    <location>
        <begin position="745"/>
        <end position="755"/>
    </location>
</feature>
<feature type="region of interest" description="Disordered" evidence="1">
    <location>
        <begin position="663"/>
        <end position="723"/>
    </location>
</feature>
<keyword evidence="4" id="KW-1185">Reference proteome</keyword>
<name>A0ABN8NS50_9CNID</name>
<comment type="caution">
    <text evidence="3">The sequence shown here is derived from an EMBL/GenBank/DDBJ whole genome shotgun (WGS) entry which is preliminary data.</text>
</comment>
<feature type="region of interest" description="Disordered" evidence="1">
    <location>
        <begin position="487"/>
        <end position="582"/>
    </location>
</feature>
<feature type="compositionally biased region" description="Basic residues" evidence="1">
    <location>
        <begin position="663"/>
        <end position="677"/>
    </location>
</feature>
<dbReference type="Gene3D" id="3.30.710.10">
    <property type="entry name" value="Potassium Channel Kv1.1, Chain A"/>
    <property type="match status" value="1"/>
</dbReference>
<dbReference type="Proteomes" id="UP001159405">
    <property type="component" value="Unassembled WGS sequence"/>
</dbReference>
<reference evidence="3 4" key="1">
    <citation type="submission" date="2022-05" db="EMBL/GenBank/DDBJ databases">
        <authorList>
            <consortium name="Genoscope - CEA"/>
            <person name="William W."/>
        </authorList>
    </citation>
    <scope>NUCLEOTIDE SEQUENCE [LARGE SCALE GENOMIC DNA]</scope>
</reference>
<evidence type="ECO:0000256" key="1">
    <source>
        <dbReference type="SAM" id="MobiDB-lite"/>
    </source>
</evidence>
<gene>
    <name evidence="3" type="ORF">PLOB_00027806</name>
</gene>
<feature type="compositionally biased region" description="Basic and acidic residues" evidence="1">
    <location>
        <begin position="512"/>
        <end position="530"/>
    </location>
</feature>
<sequence>MSSENMALDLILRTLMNSPDFREAENKNWEVVAKLVPGSTSHQCAKRWKEIQKSSSSTSTAHPAFSSSSRTRSLSGFLNSVIHFTDDRNLNVVNRIQGMRQNSQPCAVGTNSVKKGNQVGSGRNTEWAGHIAFIVTLFCDFTQRSVLRQVPRSAASLTSNIESLQGPNMVIHVCDESKNLKQDFTCPRDLLISEMRYFAEYLSVEAQRWEEVDISVHCDVQIFDWLMKYVKRRIPDKNKNGVEEKKPKLEPNNVISILISSDFLKMDALVMECIHFCHANMSAIVATPCNMNCINDKLVTRIAKLFNHNELEAVKDRKDKFKSKLFCKKIEELFDPRFSSTSSSNASTMFRCIACGKLLTADSQSKLRCVANRMMVSHRGKVTYVHSRDHTWDVNEYLVGLREDVKSWKEVYWRLWGAINILYCHRCGNFFQCSELGHCSYHPMTVDFGNMECTSTKIVGVYPCCQQRVLHFDPSLETSGCCVRDHKPTLSSPQSTTTTTTTGTTEEEERPADENIDKETLRENKEKQCDEDNSQEKGTSFKEEKNHTLNGDATDNAPGQPSHHATPVVKLPSKKTSEETKVTNDPAIVEDLFTHRNVICVPYRRLSSTRSAELNVFGVEEMALANMQIKNLEVNTSALSDMIDPSERKVSEFPTYLPSIRRSRSRGLHRNSLRKMKLQTTAANKEDDYDLGEDEDQPESEDNDITLREKPRPPRKITSASRKDFSTFKSYKWDSQRSARWNQDAQREEDQKRMSELVSYLSRQRTHTPPDKTENKQKTKEYLGGIFSKLEHQFRASQQPVVSKAQSGSQQTGPSQRVRKIPLKISS</sequence>
<evidence type="ECO:0000313" key="4">
    <source>
        <dbReference type="Proteomes" id="UP001159405"/>
    </source>
</evidence>
<dbReference type="EMBL" id="CALNXK010000034">
    <property type="protein sequence ID" value="CAH3120242.1"/>
    <property type="molecule type" value="Genomic_DNA"/>
</dbReference>
<feature type="region of interest" description="Disordered" evidence="1">
    <location>
        <begin position="50"/>
        <end position="71"/>
    </location>
</feature>
<dbReference type="PANTHER" id="PTHR20946:SF0">
    <property type="entry name" value="SANT AND BTB DOMAIN REGULATOR OF CLASS SWITCH RECOMBINATION"/>
    <property type="match status" value="1"/>
</dbReference>
<feature type="region of interest" description="Disordered" evidence="1">
    <location>
        <begin position="736"/>
        <end position="780"/>
    </location>
</feature>
<dbReference type="InterPro" id="IPR045902">
    <property type="entry name" value="SANBR-like"/>
</dbReference>
<feature type="compositionally biased region" description="Basic residues" evidence="1">
    <location>
        <begin position="817"/>
        <end position="827"/>
    </location>
</feature>
<feature type="compositionally biased region" description="Polar residues" evidence="1">
    <location>
        <begin position="795"/>
        <end position="815"/>
    </location>
</feature>
<dbReference type="Gene3D" id="1.10.10.60">
    <property type="entry name" value="Homeodomain-like"/>
    <property type="match status" value="1"/>
</dbReference>
<feature type="region of interest" description="Disordered" evidence="1">
    <location>
        <begin position="794"/>
        <end position="827"/>
    </location>
</feature>
<feature type="compositionally biased region" description="Basic and acidic residues" evidence="1">
    <location>
        <begin position="768"/>
        <end position="780"/>
    </location>
</feature>
<protein>
    <recommendedName>
        <fullName evidence="2">SANT and BTB domain-containing protein</fullName>
    </recommendedName>
</protein>
<feature type="domain" description="SANT and BTB" evidence="2">
    <location>
        <begin position="169"/>
        <end position="274"/>
    </location>
</feature>
<accession>A0ABN8NS50</accession>